<dbReference type="OrthoDB" id="9782855at2"/>
<proteinExistence type="inferred from homology"/>
<keyword evidence="2" id="KW-0489">Methyltransferase</keyword>
<dbReference type="PIRSF" id="PIRSF003085">
    <property type="entry name" value="CMAS"/>
    <property type="match status" value="1"/>
</dbReference>
<dbReference type="Gene3D" id="3.40.50.150">
    <property type="entry name" value="Vaccinia Virus protein VP39"/>
    <property type="match status" value="1"/>
</dbReference>
<dbReference type="PANTHER" id="PTHR43667:SF1">
    <property type="entry name" value="CYCLOPROPANE-FATTY-ACYL-PHOSPHOLIPID SYNTHASE"/>
    <property type="match status" value="1"/>
</dbReference>
<dbReference type="AlphaFoldDB" id="A0A1J4NL39"/>
<evidence type="ECO:0000256" key="3">
    <source>
        <dbReference type="ARBA" id="ARBA00022679"/>
    </source>
</evidence>
<dbReference type="GO" id="GO:0032259">
    <property type="term" value="P:methylation"/>
    <property type="evidence" value="ECO:0007669"/>
    <property type="project" value="UniProtKB-KW"/>
</dbReference>
<dbReference type="SUPFAM" id="SSF53335">
    <property type="entry name" value="S-adenosyl-L-methionine-dependent methyltransferases"/>
    <property type="match status" value="1"/>
</dbReference>
<organism evidence="7 8">
    <name type="scientific">Streptomyces mangrovisoli</name>
    <dbReference type="NCBI Taxonomy" id="1428628"/>
    <lineage>
        <taxon>Bacteria</taxon>
        <taxon>Bacillati</taxon>
        <taxon>Actinomycetota</taxon>
        <taxon>Actinomycetes</taxon>
        <taxon>Kitasatosporales</taxon>
        <taxon>Streptomycetaceae</taxon>
        <taxon>Streptomyces</taxon>
    </lineage>
</organism>
<reference evidence="7" key="1">
    <citation type="submission" date="2016-10" db="EMBL/GenBank/DDBJ databases">
        <title>Genome sequence of Streptomyces mangrovisoli MUSC 149.</title>
        <authorList>
            <person name="Lee L.-H."/>
            <person name="Ser H.-L."/>
        </authorList>
    </citation>
    <scope>NUCLEOTIDE SEQUENCE [LARGE SCALE GENOMIC DNA]</scope>
    <source>
        <strain evidence="7">MUSC 149</strain>
    </source>
</reference>
<dbReference type="Pfam" id="PF02353">
    <property type="entry name" value="CMAS"/>
    <property type="match status" value="1"/>
</dbReference>
<evidence type="ECO:0000256" key="4">
    <source>
        <dbReference type="ARBA" id="ARBA00022691"/>
    </source>
</evidence>
<dbReference type="GO" id="GO:0008610">
    <property type="term" value="P:lipid biosynthetic process"/>
    <property type="evidence" value="ECO:0007669"/>
    <property type="project" value="InterPro"/>
</dbReference>
<evidence type="ECO:0000256" key="2">
    <source>
        <dbReference type="ARBA" id="ARBA00022603"/>
    </source>
</evidence>
<dbReference type="InterPro" id="IPR003333">
    <property type="entry name" value="CMAS"/>
</dbReference>
<dbReference type="InterPro" id="IPR050723">
    <property type="entry name" value="CFA/CMAS"/>
</dbReference>
<keyword evidence="8" id="KW-1185">Reference proteome</keyword>
<keyword evidence="3" id="KW-0808">Transferase</keyword>
<comment type="similarity">
    <text evidence="1">Belongs to the CFA/CMAS family.</text>
</comment>
<dbReference type="Proteomes" id="UP000034196">
    <property type="component" value="Unassembled WGS sequence"/>
</dbReference>
<dbReference type="CDD" id="cd02440">
    <property type="entry name" value="AdoMet_MTases"/>
    <property type="match status" value="1"/>
</dbReference>
<protein>
    <submittedName>
        <fullName evidence="7">Cyclopropane-fatty-acyl-phospholipid synthase</fullName>
    </submittedName>
</protein>
<name>A0A1J4NL39_9ACTN</name>
<accession>A0A1J4NL39</accession>
<dbReference type="RefSeq" id="WP_046590589.1">
    <property type="nucleotide sequence ID" value="NZ_LAVA02000119.1"/>
</dbReference>
<evidence type="ECO:0000313" key="7">
    <source>
        <dbReference type="EMBL" id="OIJ63011.1"/>
    </source>
</evidence>
<evidence type="ECO:0000256" key="1">
    <source>
        <dbReference type="ARBA" id="ARBA00010815"/>
    </source>
</evidence>
<dbReference type="GO" id="GO:0008168">
    <property type="term" value="F:methyltransferase activity"/>
    <property type="evidence" value="ECO:0007669"/>
    <property type="project" value="UniProtKB-KW"/>
</dbReference>
<dbReference type="EMBL" id="LAVA02000119">
    <property type="protein sequence ID" value="OIJ63011.1"/>
    <property type="molecule type" value="Genomic_DNA"/>
</dbReference>
<evidence type="ECO:0000256" key="5">
    <source>
        <dbReference type="ARBA" id="ARBA00023098"/>
    </source>
</evidence>
<evidence type="ECO:0000259" key="6">
    <source>
        <dbReference type="SMART" id="SM00828"/>
    </source>
</evidence>
<dbReference type="STRING" id="1428628.WN71_036575"/>
<sequence>MADAALRLRSLVEQLLGVPLPVRVRAWDGSQAGPPGAPTLVVRNRRAVRRLLWKPGELGLARAWVAGDLDIEGDLYTTLDLMASLVWERGEDARTLGQALRDPEVRAAARGLVKLAGLPLPPAPPPEEVRRSGHLHTRHTDRRAISHHYDVGNAFYEIVLGPSMVYSCAYWPDPAATLEQAQRDKLELVCAKLGLKPGQRLLDVGCGWGSMAIHAAREHGVTVVGVTLSREQAAYARKRVADEGLTDRVEIRVQDYRDVADGPYDAISSIGMAEHVGADRYLEYARDLYALLKPGGRLLNHQIARRPQRDETTYRVDEFIDAYVFPDGELAPVGGTVTQLERAGFEIRDVEAIREHYALTLRRWVERLEADWPAAVRLAGAGRARVWRLYMAASALAFEGNRIGVNQVLAVRANDDGGSGMPLRARTWGTPAP</sequence>
<comment type="caution">
    <text evidence="7">The sequence shown here is derived from an EMBL/GenBank/DDBJ whole genome shotgun (WGS) entry which is preliminary data.</text>
</comment>
<dbReference type="InterPro" id="IPR020803">
    <property type="entry name" value="MeTfrase_dom"/>
</dbReference>
<keyword evidence="4" id="KW-0949">S-adenosyl-L-methionine</keyword>
<keyword evidence="5" id="KW-0443">Lipid metabolism</keyword>
<evidence type="ECO:0000313" key="8">
    <source>
        <dbReference type="Proteomes" id="UP000034196"/>
    </source>
</evidence>
<dbReference type="PANTHER" id="PTHR43667">
    <property type="entry name" value="CYCLOPROPANE-FATTY-ACYL-PHOSPHOLIPID SYNTHASE"/>
    <property type="match status" value="1"/>
</dbReference>
<dbReference type="SMART" id="SM00828">
    <property type="entry name" value="PKS_MT"/>
    <property type="match status" value="1"/>
</dbReference>
<dbReference type="InterPro" id="IPR029063">
    <property type="entry name" value="SAM-dependent_MTases_sf"/>
</dbReference>
<feature type="domain" description="Polyketide synthase-like methyltransferase" evidence="6">
    <location>
        <begin position="155"/>
        <end position="388"/>
    </location>
</feature>
<gene>
    <name evidence="7" type="ORF">WN71_036575</name>
</gene>